<protein>
    <recommendedName>
        <fullName evidence="5">FeMo cofactor biosynthesis protein NifB</fullName>
    </recommendedName>
    <alternativeName>
        <fullName evidence="14">Nitrogenase cofactor maturase NifB</fullName>
    </alternativeName>
    <alternativeName>
        <fullName evidence="13">Radical SAM assemblase NifB</fullName>
    </alternativeName>
</protein>
<evidence type="ECO:0000256" key="13">
    <source>
        <dbReference type="ARBA" id="ARBA00030926"/>
    </source>
</evidence>
<reference evidence="16 17" key="1">
    <citation type="submission" date="2020-12" db="EMBL/GenBank/DDBJ databases">
        <title>Geomonas sp. Red259, isolated from paddy soil.</title>
        <authorList>
            <person name="Xu Z."/>
            <person name="Zhang Z."/>
            <person name="Masuda Y."/>
            <person name="Itoh H."/>
            <person name="Senoo K."/>
        </authorList>
    </citation>
    <scope>NUCLEOTIDE SEQUENCE [LARGE SCALE GENOMIC DNA]</scope>
    <source>
        <strain evidence="16 17">Red259</strain>
    </source>
</reference>
<evidence type="ECO:0000256" key="12">
    <source>
        <dbReference type="ARBA" id="ARBA00023239"/>
    </source>
</evidence>
<dbReference type="SFLD" id="SFLDG01068">
    <property type="entry name" value="FeMo_cofactor_biosynthesis_pro"/>
    <property type="match status" value="1"/>
</dbReference>
<dbReference type="InterPro" id="IPR007197">
    <property type="entry name" value="rSAM"/>
</dbReference>
<dbReference type="Gene3D" id="3.20.20.70">
    <property type="entry name" value="Aldolase class I"/>
    <property type="match status" value="1"/>
</dbReference>
<dbReference type="Proteomes" id="UP000641025">
    <property type="component" value="Unassembled WGS sequence"/>
</dbReference>
<dbReference type="SFLD" id="SFLDF00281">
    <property type="entry name" value="FeMo_cofactor_biosynthesis_pro"/>
    <property type="match status" value="1"/>
</dbReference>
<dbReference type="SFLD" id="SFLDS00029">
    <property type="entry name" value="Radical_SAM"/>
    <property type="match status" value="1"/>
</dbReference>
<sequence length="293" mass="31960">MASSRTRERVAQGHPCFGGNRHKNGRIHLAVAPRCNITCGYCDRRHDCAHETRPGVTSRLLTPTEALAQVRDVMARSDYGPIIKVIGIAGPGDPLANEETFETFRLVQREFPELLFCLSSNGLVLPDRIGELADINLHSLTVTINAVDPEVGARIYRQVCYRGRVTTGREGAGILIRNQFEGMRLAAERGMVVKVNTVLIPGVNEGQIPLIAEKVSEAGAFLMNVMPIIPQAAFAHVPRPTGEQLEQVRRANEGTIAQFRGCQQCRADAIGLIGGCADSKAAVKDDVRRSGQW</sequence>
<keyword evidence="6" id="KW-0004">4Fe-4S</keyword>
<evidence type="ECO:0000256" key="11">
    <source>
        <dbReference type="ARBA" id="ARBA00023231"/>
    </source>
</evidence>
<feature type="domain" description="Radical SAM core" evidence="15">
    <location>
        <begin position="21"/>
        <end position="263"/>
    </location>
</feature>
<evidence type="ECO:0000256" key="2">
    <source>
        <dbReference type="ARBA" id="ARBA00003522"/>
    </source>
</evidence>
<keyword evidence="10" id="KW-0411">Iron-sulfur</keyword>
<dbReference type="SMART" id="SM00729">
    <property type="entry name" value="Elp3"/>
    <property type="match status" value="1"/>
</dbReference>
<keyword evidence="12" id="KW-0456">Lyase</keyword>
<dbReference type="PANTHER" id="PTHR43787">
    <property type="entry name" value="FEMO COFACTOR BIOSYNTHESIS PROTEIN NIFB-RELATED"/>
    <property type="match status" value="1"/>
</dbReference>
<evidence type="ECO:0000256" key="4">
    <source>
        <dbReference type="ARBA" id="ARBA00006804"/>
    </source>
</evidence>
<dbReference type="InterPro" id="IPR058240">
    <property type="entry name" value="rSAM_sf"/>
</dbReference>
<evidence type="ECO:0000313" key="17">
    <source>
        <dbReference type="Proteomes" id="UP000641025"/>
    </source>
</evidence>
<dbReference type="RefSeq" id="WP_199396758.1">
    <property type="nucleotide sequence ID" value="NZ_JAEMHK010000017.1"/>
</dbReference>
<dbReference type="SFLD" id="SFLDG01067">
    <property type="entry name" value="SPASM/twitch_domain_containing"/>
    <property type="match status" value="1"/>
</dbReference>
<evidence type="ECO:0000259" key="15">
    <source>
        <dbReference type="PROSITE" id="PS51918"/>
    </source>
</evidence>
<organism evidence="16 17">
    <name type="scientific">Geomonas propionica</name>
    <dbReference type="NCBI Taxonomy" id="2798582"/>
    <lineage>
        <taxon>Bacteria</taxon>
        <taxon>Pseudomonadati</taxon>
        <taxon>Thermodesulfobacteriota</taxon>
        <taxon>Desulfuromonadia</taxon>
        <taxon>Geobacterales</taxon>
        <taxon>Geobacteraceae</taxon>
        <taxon>Geomonas</taxon>
    </lineage>
</organism>
<keyword evidence="17" id="KW-1185">Reference proteome</keyword>
<evidence type="ECO:0000313" key="16">
    <source>
        <dbReference type="EMBL" id="MBJ6802287.1"/>
    </source>
</evidence>
<dbReference type="CDD" id="cd01335">
    <property type="entry name" value="Radical_SAM"/>
    <property type="match status" value="1"/>
</dbReference>
<dbReference type="PROSITE" id="PS51918">
    <property type="entry name" value="RADICAL_SAM"/>
    <property type="match status" value="1"/>
</dbReference>
<dbReference type="InterPro" id="IPR006638">
    <property type="entry name" value="Elp3/MiaA/NifB-like_rSAM"/>
</dbReference>
<evidence type="ECO:0000256" key="9">
    <source>
        <dbReference type="ARBA" id="ARBA00023004"/>
    </source>
</evidence>
<comment type="cofactor">
    <cofactor evidence="1">
        <name>[4Fe-4S] cluster</name>
        <dbReference type="ChEBI" id="CHEBI:49883"/>
    </cofactor>
</comment>
<comment type="similarity">
    <text evidence="4">Belongs to the radical SAM superfamily. NifB family.</text>
</comment>
<comment type="pathway">
    <text evidence="3">Cofactor biosynthesis; Fe-Mo cofactor biosynthesis.</text>
</comment>
<evidence type="ECO:0000256" key="8">
    <source>
        <dbReference type="ARBA" id="ARBA00022723"/>
    </source>
</evidence>
<evidence type="ECO:0000256" key="14">
    <source>
        <dbReference type="ARBA" id="ARBA00032102"/>
    </source>
</evidence>
<dbReference type="PANTHER" id="PTHR43787:SF13">
    <property type="entry name" value="FEMO COFACTOR BIOSYNTHESIS PROTEIN NIFB"/>
    <property type="match status" value="1"/>
</dbReference>
<gene>
    <name evidence="16" type="ORF">JFN90_19340</name>
</gene>
<evidence type="ECO:0000256" key="10">
    <source>
        <dbReference type="ARBA" id="ARBA00023014"/>
    </source>
</evidence>
<evidence type="ECO:0000256" key="3">
    <source>
        <dbReference type="ARBA" id="ARBA00005155"/>
    </source>
</evidence>
<dbReference type="Pfam" id="PF04055">
    <property type="entry name" value="Radical_SAM"/>
    <property type="match status" value="1"/>
</dbReference>
<evidence type="ECO:0000256" key="1">
    <source>
        <dbReference type="ARBA" id="ARBA00001966"/>
    </source>
</evidence>
<dbReference type="SUPFAM" id="SSF102114">
    <property type="entry name" value="Radical SAM enzymes"/>
    <property type="match status" value="1"/>
</dbReference>
<keyword evidence="8" id="KW-0479">Metal-binding</keyword>
<dbReference type="InterPro" id="IPR013785">
    <property type="entry name" value="Aldolase_TIM"/>
</dbReference>
<evidence type="ECO:0000256" key="7">
    <source>
        <dbReference type="ARBA" id="ARBA00022691"/>
    </source>
</evidence>
<keyword evidence="9" id="KW-0408">Iron</keyword>
<dbReference type="EMBL" id="JAEMHK010000017">
    <property type="protein sequence ID" value="MBJ6802287.1"/>
    <property type="molecule type" value="Genomic_DNA"/>
</dbReference>
<comment type="caution">
    <text evidence="16">The sequence shown here is derived from an EMBL/GenBank/DDBJ whole genome shotgun (WGS) entry which is preliminary data.</text>
</comment>
<proteinExistence type="inferred from homology"/>
<accession>A0ABS0YWE2</accession>
<name>A0ABS0YWE2_9BACT</name>
<keyword evidence="7" id="KW-0949">S-adenosyl-L-methionine</keyword>
<keyword evidence="11" id="KW-0535">Nitrogen fixation</keyword>
<evidence type="ECO:0000256" key="5">
    <source>
        <dbReference type="ARBA" id="ARBA00021702"/>
    </source>
</evidence>
<evidence type="ECO:0000256" key="6">
    <source>
        <dbReference type="ARBA" id="ARBA00022485"/>
    </source>
</evidence>
<comment type="function">
    <text evidence="2">Involved in the biosynthesis of the iron-molybdenum cofactor (FeMo-co or M-cluster) found in the dinitrogenase enzyme of the nitrogenase complex in nitrogen-fixing microorganisms. NifB catalyzes the crucial step of radical SAM-dependent carbide insertion that occurs concomitant with the insertion of a 9th sulfur and the rearrangement/coupling of two [4Fe-4S] clusters into a [8Fe-9S-C] cluster, the precursor to the M-cluster.</text>
</comment>